<gene>
    <name evidence="2" type="ORF">V7S43_011089</name>
</gene>
<evidence type="ECO:0000313" key="2">
    <source>
        <dbReference type="EMBL" id="KAL3663674.1"/>
    </source>
</evidence>
<evidence type="ECO:0000256" key="1">
    <source>
        <dbReference type="SAM" id="MobiDB-lite"/>
    </source>
</evidence>
<protein>
    <recommendedName>
        <fullName evidence="4">Myosin motor domain-containing protein</fullName>
    </recommendedName>
</protein>
<evidence type="ECO:0008006" key="4">
    <source>
        <dbReference type="Google" id="ProtNLM"/>
    </source>
</evidence>
<evidence type="ECO:0000313" key="3">
    <source>
        <dbReference type="Proteomes" id="UP001632037"/>
    </source>
</evidence>
<dbReference type="Proteomes" id="UP001632037">
    <property type="component" value="Unassembled WGS sequence"/>
</dbReference>
<keyword evidence="3" id="KW-1185">Reference proteome</keyword>
<name>A0ABD3FBK7_9STRA</name>
<feature type="compositionally biased region" description="Low complexity" evidence="1">
    <location>
        <begin position="462"/>
        <end position="471"/>
    </location>
</feature>
<dbReference type="PROSITE" id="PS50096">
    <property type="entry name" value="IQ"/>
    <property type="match status" value="1"/>
</dbReference>
<comment type="caution">
    <text evidence="2">The sequence shown here is derived from an EMBL/GenBank/DDBJ whole genome shotgun (WGS) entry which is preliminary data.</text>
</comment>
<dbReference type="EMBL" id="JBIMZQ010000026">
    <property type="protein sequence ID" value="KAL3663674.1"/>
    <property type="molecule type" value="Genomic_DNA"/>
</dbReference>
<organism evidence="2 3">
    <name type="scientific">Phytophthora oleae</name>
    <dbReference type="NCBI Taxonomy" id="2107226"/>
    <lineage>
        <taxon>Eukaryota</taxon>
        <taxon>Sar</taxon>
        <taxon>Stramenopiles</taxon>
        <taxon>Oomycota</taxon>
        <taxon>Peronosporomycetes</taxon>
        <taxon>Peronosporales</taxon>
        <taxon>Peronosporaceae</taxon>
        <taxon>Phytophthora</taxon>
    </lineage>
</organism>
<dbReference type="AlphaFoldDB" id="A0ABD3FBK7"/>
<feature type="region of interest" description="Disordered" evidence="1">
    <location>
        <begin position="456"/>
        <end position="480"/>
    </location>
</feature>
<sequence length="480" mass="55359">MKSAIGSITHLPSRFKSSKKQDVKHAEDTLQAVRSKRVAAFFRVKARQRSGVTTLASLVGRSAAAVSALLRSLRHAAVGYFSRKRGKLTAFGQSKWGRKLRSALTGEKSLLSMFQKTLGRTFGRSAEKLEQERRQHQVRIYQWVCRALARLGRSAIAAAHRRRRAEGVAHVSREIVSRLLNETVLKVATTRIQERLDTQARVVQRLWRLLKRNEKAALESKDRLLNLLTDLPARLRELQQSQQQGLKNVHDASTSSTALFIRRAARRLAARMIQRVWRGHYARERVRRIRDWKLKKFQRQRQRERLREARGALLAPSEVERARRKELETRLLARQQETPVLPLPRREGRYQRRGERATLLEPLPLQRPPHLSAFTRTKVQCVPFSRFEKIVVRDARVNLNNVWVAIPVGHQEVPEEAGDRHGELRPLLVGRGREKKKGGLKTTYDWVPAHLLQSKEEREATASRQRQRAASPVSKKILQF</sequence>
<accession>A0ABD3FBK7</accession>
<proteinExistence type="predicted"/>
<reference evidence="2 3" key="1">
    <citation type="submission" date="2024-09" db="EMBL/GenBank/DDBJ databases">
        <title>Genome sequencing and assembly of Phytophthora oleae, isolate VK10A, causative agent of rot of olive drupes.</title>
        <authorList>
            <person name="Conti Taguali S."/>
            <person name="Riolo M."/>
            <person name="La Spada F."/>
            <person name="Cacciola S.O."/>
            <person name="Dionisio G."/>
        </authorList>
    </citation>
    <scope>NUCLEOTIDE SEQUENCE [LARGE SCALE GENOMIC DNA]</scope>
    <source>
        <strain evidence="2 3">VK10A</strain>
    </source>
</reference>